<dbReference type="PANTHER" id="PTHR35810">
    <property type="entry name" value="CYTOPLASMIC PROTEIN-RELATED"/>
    <property type="match status" value="1"/>
</dbReference>
<dbReference type="PANTHER" id="PTHR35810:SF1">
    <property type="entry name" value="CYTOPLASMIC PROTEIN"/>
    <property type="match status" value="1"/>
</dbReference>
<dbReference type="AlphaFoldDB" id="A0AAW7PQK9"/>
<dbReference type="RefSeq" id="WP_301344845.1">
    <property type="nucleotide sequence ID" value="NZ_JAPZDB010000010.1"/>
</dbReference>
<gene>
    <name evidence="1" type="ORF">O8C91_03245</name>
</gene>
<name>A0AAW7PQK9_9BACT</name>
<sequence length="88" mass="10064">MDKQLQATQFLLYKAENGKIKVDVLIQDETVWLTQEQMAELFGRDRTVISKHIKNIFVEGELDENVVCANFAHTTKHGAIENKTQTTT</sequence>
<organism evidence="1 2">
    <name type="scientific">Aliarcobacter butzleri</name>
    <dbReference type="NCBI Taxonomy" id="28197"/>
    <lineage>
        <taxon>Bacteria</taxon>
        <taxon>Pseudomonadati</taxon>
        <taxon>Campylobacterota</taxon>
        <taxon>Epsilonproteobacteria</taxon>
        <taxon>Campylobacterales</taxon>
        <taxon>Arcobacteraceae</taxon>
        <taxon>Aliarcobacter</taxon>
    </lineage>
</organism>
<dbReference type="EMBL" id="JAPZDC010000002">
    <property type="protein sequence ID" value="MDN5063204.1"/>
    <property type="molecule type" value="Genomic_DNA"/>
</dbReference>
<accession>A0AAW7PQK9</accession>
<proteinExistence type="predicted"/>
<evidence type="ECO:0008006" key="3">
    <source>
        <dbReference type="Google" id="ProtNLM"/>
    </source>
</evidence>
<reference evidence="1" key="1">
    <citation type="submission" date="2022-12" db="EMBL/GenBank/DDBJ databases">
        <authorList>
            <person name="Uljanovas D."/>
        </authorList>
    </citation>
    <scope>NUCLEOTIDE SEQUENCE</scope>
    <source>
        <strain evidence="1">RCM39</strain>
    </source>
</reference>
<evidence type="ECO:0000313" key="2">
    <source>
        <dbReference type="Proteomes" id="UP001171529"/>
    </source>
</evidence>
<reference evidence="1" key="2">
    <citation type="journal article" date="2023" name="Microorganisms">
        <title>Genomic Characterization of Arcobacter butzleri Strains Isolated from Various Sources in Lithuania.</title>
        <authorList>
            <person name="Uljanovas D."/>
            <person name="Golz G."/>
            <person name="Fleischmann S."/>
            <person name="Kudirkiene E."/>
            <person name="Kasetiene N."/>
            <person name="Grineviciene A."/>
            <person name="Tamuleviciene E."/>
            <person name="Aksomaitiene J."/>
            <person name="Alter T."/>
            <person name="Malakauskas M."/>
        </authorList>
    </citation>
    <scope>NUCLEOTIDE SEQUENCE</scope>
    <source>
        <strain evidence="1">RCM39</strain>
    </source>
</reference>
<protein>
    <recommendedName>
        <fullName evidence="3">Cell filamentation protein Fic</fullName>
    </recommendedName>
</protein>
<comment type="caution">
    <text evidence="1">The sequence shown here is derived from an EMBL/GenBank/DDBJ whole genome shotgun (WGS) entry which is preliminary data.</text>
</comment>
<dbReference type="Proteomes" id="UP001171529">
    <property type="component" value="Unassembled WGS sequence"/>
</dbReference>
<evidence type="ECO:0000313" key="1">
    <source>
        <dbReference type="EMBL" id="MDN5063204.1"/>
    </source>
</evidence>